<evidence type="ECO:0000313" key="9">
    <source>
        <dbReference type="Proteomes" id="UP000198742"/>
    </source>
</evidence>
<dbReference type="InterPro" id="IPR011611">
    <property type="entry name" value="PfkB_dom"/>
</dbReference>
<dbReference type="PROSITE" id="PS00583">
    <property type="entry name" value="PFKB_KINASES_1"/>
    <property type="match status" value="1"/>
</dbReference>
<evidence type="ECO:0000256" key="6">
    <source>
        <dbReference type="SAM" id="MobiDB-lite"/>
    </source>
</evidence>
<keyword evidence="2" id="KW-0808">Transferase</keyword>
<protein>
    <submittedName>
        <fullName evidence="8">Fructokinase</fullName>
    </submittedName>
</protein>
<reference evidence="9" key="1">
    <citation type="submission" date="2016-10" db="EMBL/GenBank/DDBJ databases">
        <authorList>
            <person name="Varghese N."/>
            <person name="Submissions S."/>
        </authorList>
    </citation>
    <scope>NUCLEOTIDE SEQUENCE [LARGE SCALE GENOMIC DNA]</scope>
    <source>
        <strain evidence="9">DSM 22017</strain>
    </source>
</reference>
<dbReference type="Proteomes" id="UP000198742">
    <property type="component" value="Unassembled WGS sequence"/>
</dbReference>
<gene>
    <name evidence="8" type="ORF">SAMN04489844_2133</name>
</gene>
<evidence type="ECO:0000256" key="5">
    <source>
        <dbReference type="ARBA" id="ARBA00022840"/>
    </source>
</evidence>
<dbReference type="InterPro" id="IPR050306">
    <property type="entry name" value="PfkB_Carbo_kinase"/>
</dbReference>
<keyword evidence="9" id="KW-1185">Reference proteome</keyword>
<dbReference type="InterPro" id="IPR029056">
    <property type="entry name" value="Ribokinase-like"/>
</dbReference>
<dbReference type="CDD" id="cd01167">
    <property type="entry name" value="bac_FRK"/>
    <property type="match status" value="1"/>
</dbReference>
<accession>A0A1H4RTM5</accession>
<dbReference type="EMBL" id="FNRT01000002">
    <property type="protein sequence ID" value="SEC35243.1"/>
    <property type="molecule type" value="Genomic_DNA"/>
</dbReference>
<dbReference type="AlphaFoldDB" id="A0A1H4RTM5"/>
<dbReference type="Gene3D" id="3.40.1190.20">
    <property type="match status" value="1"/>
</dbReference>
<dbReference type="InterPro" id="IPR002173">
    <property type="entry name" value="Carboh/pur_kinase_PfkB_CS"/>
</dbReference>
<evidence type="ECO:0000256" key="3">
    <source>
        <dbReference type="ARBA" id="ARBA00022741"/>
    </source>
</evidence>
<proteinExistence type="inferred from homology"/>
<dbReference type="SUPFAM" id="SSF53613">
    <property type="entry name" value="Ribokinase-like"/>
    <property type="match status" value="1"/>
</dbReference>
<feature type="domain" description="Carbohydrate kinase PfkB" evidence="7">
    <location>
        <begin position="18"/>
        <end position="311"/>
    </location>
</feature>
<keyword evidence="5" id="KW-0067">ATP-binding</keyword>
<evidence type="ECO:0000313" key="8">
    <source>
        <dbReference type="EMBL" id="SEC35243.1"/>
    </source>
</evidence>
<dbReference type="STRING" id="402596.SAMN04489844_2133"/>
<dbReference type="Pfam" id="PF00294">
    <property type="entry name" value="PfkB"/>
    <property type="match status" value="1"/>
</dbReference>
<evidence type="ECO:0000256" key="2">
    <source>
        <dbReference type="ARBA" id="ARBA00022679"/>
    </source>
</evidence>
<evidence type="ECO:0000256" key="4">
    <source>
        <dbReference type="ARBA" id="ARBA00022777"/>
    </source>
</evidence>
<dbReference type="PANTHER" id="PTHR43085">
    <property type="entry name" value="HEXOKINASE FAMILY MEMBER"/>
    <property type="match status" value="1"/>
</dbReference>
<dbReference type="PANTHER" id="PTHR43085:SF1">
    <property type="entry name" value="PSEUDOURIDINE KINASE-RELATED"/>
    <property type="match status" value="1"/>
</dbReference>
<name>A0A1H4RTM5_9ACTN</name>
<comment type="similarity">
    <text evidence="1">Belongs to the carbohydrate kinase PfkB family.</text>
</comment>
<organism evidence="8 9">
    <name type="scientific">Nocardioides exalbidus</name>
    <dbReference type="NCBI Taxonomy" id="402596"/>
    <lineage>
        <taxon>Bacteria</taxon>
        <taxon>Bacillati</taxon>
        <taxon>Actinomycetota</taxon>
        <taxon>Actinomycetes</taxon>
        <taxon>Propionibacteriales</taxon>
        <taxon>Nocardioidaceae</taxon>
        <taxon>Nocardioides</taxon>
    </lineage>
</organism>
<keyword evidence="3" id="KW-0547">Nucleotide-binding</keyword>
<sequence>MGGMMGAMTTDRTDAAARVLVVGEALVDVVPDHDGMPRDLPGGSPANVAIALGRLGRDVRLVTLLGDDERGAVVRAWLEASGVTVLAQPTGSGRTSSAAVTLDASGAASYVFDLDWDLPAVPDEDCDVLHVGSIATVLAPGADAVLAAFRAHRGRALLSLDPNARPAITPDRADPVARVEELVALADVVKVSDEDLHWLHPDADPVVTAARWAEAGPALVVVTRGGEGAVVVRPGGAPLEVPGVPVAVADTVGAGDTFSGVLLDALLGLGVAGAGSGDAIRALSDREVLEAVTTAAIGAAINVSRPGADPPSRAELDTALGLPGAGEE</sequence>
<evidence type="ECO:0000256" key="1">
    <source>
        <dbReference type="ARBA" id="ARBA00010688"/>
    </source>
</evidence>
<keyword evidence="4 8" id="KW-0418">Kinase</keyword>
<dbReference type="GO" id="GO:0016301">
    <property type="term" value="F:kinase activity"/>
    <property type="evidence" value="ECO:0007669"/>
    <property type="project" value="UniProtKB-KW"/>
</dbReference>
<feature type="region of interest" description="Disordered" evidence="6">
    <location>
        <begin position="304"/>
        <end position="328"/>
    </location>
</feature>
<evidence type="ECO:0000259" key="7">
    <source>
        <dbReference type="Pfam" id="PF00294"/>
    </source>
</evidence>
<dbReference type="GO" id="GO:0005524">
    <property type="term" value="F:ATP binding"/>
    <property type="evidence" value="ECO:0007669"/>
    <property type="project" value="UniProtKB-KW"/>
</dbReference>